<keyword evidence="3" id="KW-1133">Transmembrane helix</keyword>
<feature type="compositionally biased region" description="Low complexity" evidence="2">
    <location>
        <begin position="358"/>
        <end position="368"/>
    </location>
</feature>
<dbReference type="Pfam" id="PF07714">
    <property type="entry name" value="PK_Tyr_Ser-Thr"/>
    <property type="match status" value="2"/>
</dbReference>
<dbReference type="EMBL" id="PQFF01000515">
    <property type="protein sequence ID" value="RHZ46453.1"/>
    <property type="molecule type" value="Genomic_DNA"/>
</dbReference>
<dbReference type="InterPro" id="IPR001245">
    <property type="entry name" value="Ser-Thr/Tyr_kinase_cat_dom"/>
</dbReference>
<dbReference type="GO" id="GO:0005524">
    <property type="term" value="F:ATP binding"/>
    <property type="evidence" value="ECO:0007669"/>
    <property type="project" value="UniProtKB-UniRule"/>
</dbReference>
<dbReference type="PANTHER" id="PTHR44329">
    <property type="entry name" value="SERINE/THREONINE-PROTEIN KINASE TNNI3K-RELATED"/>
    <property type="match status" value="1"/>
</dbReference>
<dbReference type="Proteomes" id="UP000266861">
    <property type="component" value="Unassembled WGS sequence"/>
</dbReference>
<feature type="domain" description="Protein kinase" evidence="4">
    <location>
        <begin position="28"/>
        <end position="288"/>
    </location>
</feature>
<keyword evidence="1" id="KW-0067">ATP-binding</keyword>
<accession>A0A397GBW3</accession>
<organism evidence="6 7">
    <name type="scientific">Diversispora epigaea</name>
    <dbReference type="NCBI Taxonomy" id="1348612"/>
    <lineage>
        <taxon>Eukaryota</taxon>
        <taxon>Fungi</taxon>
        <taxon>Fungi incertae sedis</taxon>
        <taxon>Mucoromycota</taxon>
        <taxon>Glomeromycotina</taxon>
        <taxon>Glomeromycetes</taxon>
        <taxon>Diversisporales</taxon>
        <taxon>Diversisporaceae</taxon>
        <taxon>Diversispora</taxon>
    </lineage>
</organism>
<name>A0A397GBW3_9GLOM</name>
<feature type="compositionally biased region" description="Low complexity" evidence="2">
    <location>
        <begin position="430"/>
        <end position="442"/>
    </location>
</feature>
<feature type="region of interest" description="Disordered" evidence="2">
    <location>
        <begin position="323"/>
        <end position="528"/>
    </location>
</feature>
<feature type="domain" description="Protein kinase" evidence="4">
    <location>
        <begin position="609"/>
        <end position="852"/>
    </location>
</feature>
<dbReference type="Pfam" id="PF07534">
    <property type="entry name" value="TLD"/>
    <property type="match status" value="1"/>
</dbReference>
<feature type="compositionally biased region" description="Polar residues" evidence="2">
    <location>
        <begin position="518"/>
        <end position="528"/>
    </location>
</feature>
<dbReference type="PROSITE" id="PS50011">
    <property type="entry name" value="PROTEIN_KINASE_DOM"/>
    <property type="match status" value="2"/>
</dbReference>
<dbReference type="SUPFAM" id="SSF56112">
    <property type="entry name" value="Protein kinase-like (PK-like)"/>
    <property type="match status" value="2"/>
</dbReference>
<dbReference type="PROSITE" id="PS51886">
    <property type="entry name" value="TLDC"/>
    <property type="match status" value="1"/>
</dbReference>
<keyword evidence="3" id="KW-0472">Membrane</keyword>
<evidence type="ECO:0000256" key="2">
    <source>
        <dbReference type="SAM" id="MobiDB-lite"/>
    </source>
</evidence>
<keyword evidence="3" id="KW-0812">Transmembrane</keyword>
<dbReference type="InterPro" id="IPR017441">
    <property type="entry name" value="Protein_kinase_ATP_BS"/>
</dbReference>
<evidence type="ECO:0000256" key="1">
    <source>
        <dbReference type="PROSITE-ProRule" id="PRU10141"/>
    </source>
</evidence>
<dbReference type="GO" id="GO:0004674">
    <property type="term" value="F:protein serine/threonine kinase activity"/>
    <property type="evidence" value="ECO:0007669"/>
    <property type="project" value="TreeGrafter"/>
</dbReference>
<evidence type="ECO:0000259" key="4">
    <source>
        <dbReference type="PROSITE" id="PS50011"/>
    </source>
</evidence>
<dbReference type="STRING" id="1348612.A0A397GBW3"/>
<dbReference type="AlphaFoldDB" id="A0A397GBW3"/>
<evidence type="ECO:0000313" key="7">
    <source>
        <dbReference type="Proteomes" id="UP000266861"/>
    </source>
</evidence>
<feature type="compositionally biased region" description="Polar residues" evidence="2">
    <location>
        <begin position="481"/>
        <end position="491"/>
    </location>
</feature>
<evidence type="ECO:0008006" key="8">
    <source>
        <dbReference type="Google" id="ProtNLM"/>
    </source>
</evidence>
<sequence length="1071" mass="119357">MSSSIKRQDSFKSAVKHKYIKQFDYNTFQDITRVGAGGFGTVYCAYSPNLEKHVALKRLNKEDELFYEKFVRELTNIMAVNNHDNIINFYGISIGPPTETYFLVLQYAKDGDLKTYLRKNFKSLDWTIKINMAKDITSGLRRIHKENIVHKDLHSMNILVHERRLLITDLGLSQSLDSNSNPNSNIGGMIAYTDPEYLRNHMKHKRNKASDIYSLGVLFWELSSGRPPFNNLPSLEIYKKVLLGEREDPINETPKDYIDIYSSAWNNDPHQRPTIESIFDSLKNINYYDNQEDYSSRDSISITSSCTTSNLEEAIAMKDLQESFDHPSTSPSVTLDLKDSVSSAASSNSREVIDHQESSTSPSTFPSTLDPKNSVPSAASSNLREVTDHLESSTPPSTSPSATLDPKNSVPSAAASSNSEEATDLQESFDPPSTSPSASLTLDPKDSVPTASSNSREVTDHLESSTPPSTSPSATLDPKNSVPSAASSNLREATDLQESFDPPSTSPSASLTLDPKNSVPSAASSNSKEVIDLQESFALPSTSPSATPDSNDHATFHSAALDANDHATSLSATPDSNDHATSLSATPDSNDHDNMTEGNQIKKYNYNDFENRQNIGKGICSATLNGTGTVALKSIVVAATELFDNELEQYSRASSHENIIGFYGISQKDSESNEYTLVLEYANGGTLRDHLKSNFETLEWIDKLNLAQQIVKAIEHLHSNDVIHGDLHPKNILLHDNTIKIGCFGISKLDAKNPIEYSDPMLLEGPDEFRKNKASDIYSIGILLWEISSGKIPYESKFQDESDLIDYVSQGNREDPIIGTPQDYINIYQDCWNQDPDKRPIIVKVVQDLEYLLPKKQSKLRVIFLYMCPLILFFFAFLALDISMLSGVNEPFSTVINKEHVTELSSWIDRKSTTYSLENNPYKFQLILRGSRDGFHPKTFWYMCNGHAGTIVVAKVAGTDEIVGGYNPLAWDNSTNGSRETNDSFIFSLKNGNNQNSILSKVKDQSAALFYLGSDQKNAFGPMFGNIEFIMKSKEECWCSDNNLYYEKPIRTTNEKFSIVDYEVFKIIKIN</sequence>
<keyword evidence="1" id="KW-0547">Nucleotide-binding</keyword>
<dbReference type="InterPro" id="IPR051681">
    <property type="entry name" value="Ser/Thr_Kinases-Pseudokinases"/>
</dbReference>
<feature type="compositionally biased region" description="Polar residues" evidence="2">
    <location>
        <begin position="370"/>
        <end position="384"/>
    </location>
</feature>
<evidence type="ECO:0000313" key="6">
    <source>
        <dbReference type="EMBL" id="RHZ46453.1"/>
    </source>
</evidence>
<evidence type="ECO:0000256" key="3">
    <source>
        <dbReference type="SAM" id="Phobius"/>
    </source>
</evidence>
<dbReference type="PRINTS" id="PR00109">
    <property type="entry name" value="TYRKINASE"/>
</dbReference>
<feature type="binding site" evidence="1">
    <location>
        <position position="57"/>
    </location>
    <ligand>
        <name>ATP</name>
        <dbReference type="ChEBI" id="CHEBI:30616"/>
    </ligand>
</feature>
<dbReference type="InterPro" id="IPR000719">
    <property type="entry name" value="Prot_kinase_dom"/>
</dbReference>
<feature type="compositionally biased region" description="Low complexity" evidence="2">
    <location>
        <begin position="340"/>
        <end position="349"/>
    </location>
</feature>
<comment type="caution">
    <text evidence="6">The sequence shown here is derived from an EMBL/GenBank/DDBJ whole genome shotgun (WGS) entry which is preliminary data.</text>
</comment>
<feature type="transmembrane region" description="Helical" evidence="3">
    <location>
        <begin position="863"/>
        <end position="885"/>
    </location>
</feature>
<evidence type="ECO:0000259" key="5">
    <source>
        <dbReference type="PROSITE" id="PS51886"/>
    </source>
</evidence>
<dbReference type="OrthoDB" id="4062651at2759"/>
<dbReference type="InterPro" id="IPR011009">
    <property type="entry name" value="Kinase-like_dom_sf"/>
</dbReference>
<protein>
    <recommendedName>
        <fullName evidence="8">Protein kinase domain-containing protein</fullName>
    </recommendedName>
</protein>
<feature type="region of interest" description="Disordered" evidence="2">
    <location>
        <begin position="567"/>
        <end position="598"/>
    </location>
</feature>
<dbReference type="PANTHER" id="PTHR44329:SF6">
    <property type="entry name" value="RECEPTOR-INTERACTING SERINE_THREONINE-PROTEIN KINASE 1"/>
    <property type="match status" value="1"/>
</dbReference>
<reference evidence="6 7" key="1">
    <citation type="submission" date="2018-08" db="EMBL/GenBank/DDBJ databases">
        <title>Genome and evolution of the arbuscular mycorrhizal fungus Diversispora epigaea (formerly Glomus versiforme) and its bacterial endosymbionts.</title>
        <authorList>
            <person name="Sun X."/>
            <person name="Fei Z."/>
            <person name="Harrison M."/>
        </authorList>
    </citation>
    <scope>NUCLEOTIDE SEQUENCE [LARGE SCALE GENOMIC DNA]</scope>
    <source>
        <strain evidence="6 7">IT104</strain>
    </source>
</reference>
<gene>
    <name evidence="6" type="ORF">Glove_621g11</name>
</gene>
<proteinExistence type="predicted"/>
<feature type="compositionally biased region" description="Polar residues" evidence="2">
    <location>
        <begin position="567"/>
        <end position="588"/>
    </location>
</feature>
<keyword evidence="7" id="KW-1185">Reference proteome</keyword>
<feature type="compositionally biased region" description="Low complexity" evidence="2">
    <location>
        <begin position="501"/>
        <end position="515"/>
    </location>
</feature>
<feature type="domain" description="TLDc" evidence="5">
    <location>
        <begin position="894"/>
        <end position="1068"/>
    </location>
</feature>
<dbReference type="PROSITE" id="PS00107">
    <property type="entry name" value="PROTEIN_KINASE_ATP"/>
    <property type="match status" value="1"/>
</dbReference>
<dbReference type="Gene3D" id="1.10.510.10">
    <property type="entry name" value="Transferase(Phosphotransferase) domain 1"/>
    <property type="match status" value="2"/>
</dbReference>
<feature type="compositionally biased region" description="Low complexity" evidence="2">
    <location>
        <begin position="464"/>
        <end position="475"/>
    </location>
</feature>
<dbReference type="InterPro" id="IPR006571">
    <property type="entry name" value="TLDc_dom"/>
</dbReference>
<feature type="compositionally biased region" description="Low complexity" evidence="2">
    <location>
        <begin position="392"/>
        <end position="403"/>
    </location>
</feature>